<dbReference type="KEGG" id="acry:AC20117_16320"/>
<sequence>MTTADGDFMSLSPHLVNLRNGRLAAGGLASTTAEEVDRIFEVHLPRFIAEHPGSPVPLMFWAHGGLVPERTGLAAAAHHVPWWLANGVYPVYFVWETGLLEALGTRIRSGIDRLRPAVPVEEAADKFVEWIARHAGGQAIWADLKASAARSVDHADGPSPIANDGGIGVDEGGARYVARKLAEFLRQNPGAVTLHAVGHSAGAIFHSYFLRAAFEEGVPAFESFIFLDPAILIEEFKRDIVPRIGIGNGNGNGIGALSTFALGKQRALDDECKLLNITFYNKSLLCLVHHALEDEEDAPLLGLQENVEADPILREMFGGADPRVQAIWSPQLHGPLDSRSDAREHAGIDSEPVTMESVARRITGQENIESFPGILP</sequence>
<organism evidence="1 2">
    <name type="scientific">Crystallibacter crystallopoietes</name>
    <dbReference type="NCBI Taxonomy" id="37928"/>
    <lineage>
        <taxon>Bacteria</taxon>
        <taxon>Bacillati</taxon>
        <taxon>Actinomycetota</taxon>
        <taxon>Actinomycetes</taxon>
        <taxon>Micrococcales</taxon>
        <taxon>Micrococcaceae</taxon>
        <taxon>Crystallibacter</taxon>
    </lineage>
</organism>
<dbReference type="RefSeq" id="WP_074702769.1">
    <property type="nucleotide sequence ID" value="NZ_CP018863.1"/>
</dbReference>
<keyword evidence="2" id="KW-1185">Reference proteome</keyword>
<reference evidence="1 2" key="1">
    <citation type="submission" date="2016-10" db="EMBL/GenBank/DDBJ databases">
        <authorList>
            <person name="de Groot N.N."/>
        </authorList>
    </citation>
    <scope>NUCLEOTIDE SEQUENCE [LARGE SCALE GENOMIC DNA]</scope>
    <source>
        <strain evidence="1 2">DSM 20117</strain>
    </source>
</reference>
<dbReference type="EMBL" id="FNKH01000002">
    <property type="protein sequence ID" value="SDR21010.1"/>
    <property type="molecule type" value="Genomic_DNA"/>
</dbReference>
<evidence type="ECO:0000313" key="2">
    <source>
        <dbReference type="Proteomes" id="UP000181917"/>
    </source>
</evidence>
<dbReference type="OrthoDB" id="1491023at2"/>
<evidence type="ECO:0008006" key="3">
    <source>
        <dbReference type="Google" id="ProtNLM"/>
    </source>
</evidence>
<proteinExistence type="predicted"/>
<dbReference type="Proteomes" id="UP000181917">
    <property type="component" value="Unassembled WGS sequence"/>
</dbReference>
<gene>
    <name evidence="1" type="ORF">SAMN04489742_4618</name>
</gene>
<dbReference type="AlphaFoldDB" id="A0A1H1H6C9"/>
<name>A0A1H1H6C9_9MICC</name>
<accession>A0A1H1H6C9</accession>
<dbReference type="STRING" id="37928.SAMN04489742_4618"/>
<evidence type="ECO:0000313" key="1">
    <source>
        <dbReference type="EMBL" id="SDR21010.1"/>
    </source>
</evidence>
<protein>
    <recommendedName>
        <fullName evidence="3">Alpha/beta hydrolase family protein</fullName>
    </recommendedName>
</protein>